<name>A8ZS35_DESOH</name>
<dbReference type="Pfam" id="PF13310">
    <property type="entry name" value="Virulence_RhuM"/>
    <property type="match status" value="1"/>
</dbReference>
<dbReference type="PANTHER" id="PTHR35810:SF1">
    <property type="entry name" value="CYTOPLASMIC PROTEIN"/>
    <property type="match status" value="1"/>
</dbReference>
<proteinExistence type="predicted"/>
<accession>A8ZS35</accession>
<dbReference type="AlphaFoldDB" id="A8ZS35"/>
<keyword evidence="2" id="KW-1185">Reference proteome</keyword>
<organism evidence="1 2">
    <name type="scientific">Desulfosudis oleivorans (strain DSM 6200 / JCM 39069 / Hxd3)</name>
    <name type="common">Desulfococcus oleovorans</name>
    <dbReference type="NCBI Taxonomy" id="96561"/>
    <lineage>
        <taxon>Bacteria</taxon>
        <taxon>Pseudomonadati</taxon>
        <taxon>Thermodesulfobacteriota</taxon>
        <taxon>Desulfobacteria</taxon>
        <taxon>Desulfobacterales</taxon>
        <taxon>Desulfosudaceae</taxon>
        <taxon>Desulfosudis</taxon>
    </lineage>
</organism>
<dbReference type="PANTHER" id="PTHR35810">
    <property type="entry name" value="CYTOPLASMIC PROTEIN-RELATED"/>
    <property type="match status" value="1"/>
</dbReference>
<dbReference type="Proteomes" id="UP000008561">
    <property type="component" value="Chromosome"/>
</dbReference>
<evidence type="ECO:0000313" key="2">
    <source>
        <dbReference type="Proteomes" id="UP000008561"/>
    </source>
</evidence>
<dbReference type="eggNOG" id="COG3943">
    <property type="taxonomic scope" value="Bacteria"/>
</dbReference>
<protein>
    <recommendedName>
        <fullName evidence="3">Cell filamentation protein Fic</fullName>
    </recommendedName>
</protein>
<dbReference type="KEGG" id="dol:Dole_0243"/>
<sequence>MSNRKNKTTKSIEMDPSRGELLVYQGKDGDMKLEVRLYDDTIWLTQAQMSELFATDRSVITKHLRNIFNSGELEKDAVCAKFAHTAEDGKQYQAQFYNLDAIISVGYRVNSIRGTQFRIWATQRLREYIVKGFALNDERLKEPEGGRYFEELLARIRDIRSSEKVFWRKVLDIYATSIDYDPTVETSQSFFKQVQNMMHWAAHGHTAAELIYERADAARTNMGVTNYPGNKLIKRDVEVAKNYLNEEELDLLNRIVTAYLEVAEIQALNRNPMTMADWIERLHQFLTMTGRDLLSHAGKISHEEALRKAHEEYEKFRVRQLAEPTEAEKHFVEAEKKLNQIEIANKSGGRKKL</sequence>
<evidence type="ECO:0000313" key="1">
    <source>
        <dbReference type="EMBL" id="ABW66053.1"/>
    </source>
</evidence>
<gene>
    <name evidence="1" type="ordered locus">Dole_0243</name>
</gene>
<dbReference type="InterPro" id="IPR011204">
    <property type="entry name" value="Virulence_RhuM-like"/>
</dbReference>
<reference evidence="1 2" key="1">
    <citation type="submission" date="2007-10" db="EMBL/GenBank/DDBJ databases">
        <title>Complete sequence of Desulfococcus oleovorans Hxd3.</title>
        <authorList>
            <consortium name="US DOE Joint Genome Institute"/>
            <person name="Copeland A."/>
            <person name="Lucas S."/>
            <person name="Lapidus A."/>
            <person name="Barry K."/>
            <person name="Glavina del Rio T."/>
            <person name="Dalin E."/>
            <person name="Tice H."/>
            <person name="Pitluck S."/>
            <person name="Kiss H."/>
            <person name="Brettin T."/>
            <person name="Bruce D."/>
            <person name="Detter J.C."/>
            <person name="Han C."/>
            <person name="Schmutz J."/>
            <person name="Larimer F."/>
            <person name="Land M."/>
            <person name="Hauser L."/>
            <person name="Kyrpides N."/>
            <person name="Kim E."/>
            <person name="Wawrik B."/>
            <person name="Richardson P."/>
        </authorList>
    </citation>
    <scope>NUCLEOTIDE SEQUENCE [LARGE SCALE GENOMIC DNA]</scope>
    <source>
        <strain evidence="2">DSM 6200 / JCM 39069 / Hxd3</strain>
    </source>
</reference>
<dbReference type="PIRSF" id="PIRSF015268">
    <property type="entry name" value="Virulence_RhuM"/>
    <property type="match status" value="1"/>
</dbReference>
<dbReference type="HOGENOM" id="CLU_048266_0_0_7"/>
<dbReference type="STRING" id="96561.Dole_0243"/>
<evidence type="ECO:0008006" key="3">
    <source>
        <dbReference type="Google" id="ProtNLM"/>
    </source>
</evidence>
<dbReference type="EMBL" id="CP000859">
    <property type="protein sequence ID" value="ABW66053.1"/>
    <property type="molecule type" value="Genomic_DNA"/>
</dbReference>